<dbReference type="EC" id="3.2.2.31" evidence="4 14"/>
<dbReference type="CDD" id="cd03431">
    <property type="entry name" value="NUDIX_DNA_Glycosylase_C-MutY"/>
    <property type="match status" value="1"/>
</dbReference>
<evidence type="ECO:0000256" key="10">
    <source>
        <dbReference type="ARBA" id="ARBA00023004"/>
    </source>
</evidence>
<dbReference type="PANTHER" id="PTHR42944">
    <property type="entry name" value="ADENINE DNA GLYCOSYLASE"/>
    <property type="match status" value="1"/>
</dbReference>
<accession>A0A0A2STP9</accession>
<comment type="caution">
    <text evidence="16">The sequence shown here is derived from an EMBL/GenBank/DDBJ whole genome shotgun (WGS) entry which is preliminary data.</text>
</comment>
<dbReference type="SUPFAM" id="SSF48150">
    <property type="entry name" value="DNA-glycosylase"/>
    <property type="match status" value="1"/>
</dbReference>
<keyword evidence="13 14" id="KW-0326">Glycosidase</keyword>
<dbReference type="GO" id="GO:0046872">
    <property type="term" value="F:metal ion binding"/>
    <property type="evidence" value="ECO:0007669"/>
    <property type="project" value="UniProtKB-UniRule"/>
</dbReference>
<dbReference type="InterPro" id="IPR023170">
    <property type="entry name" value="HhH_base_excis_C"/>
</dbReference>
<dbReference type="PANTHER" id="PTHR42944:SF1">
    <property type="entry name" value="ADENINE DNA GLYCOSYLASE"/>
    <property type="match status" value="1"/>
</dbReference>
<comment type="cofactor">
    <cofactor evidence="14">
        <name>[4Fe-4S] cluster</name>
        <dbReference type="ChEBI" id="CHEBI:49883"/>
    </cofactor>
    <text evidence="14">Binds 1 [4Fe-4S] cluster.</text>
</comment>
<reference evidence="16 17" key="1">
    <citation type="submission" date="2014-05" db="EMBL/GenBank/DDBJ databases">
        <authorList>
            <person name="Rizzardi K."/>
            <person name="Winiecka-Krusnell J."/>
            <person name="Ramliden M."/>
            <person name="Alm E."/>
            <person name="Andersson S."/>
            <person name="Byfors S."/>
        </authorList>
    </citation>
    <scope>NUCLEOTIDE SEQUENCE [LARGE SCALE GENOMIC DNA]</scope>
    <source>
        <strain evidence="16 17">LEGN</strain>
    </source>
</reference>
<evidence type="ECO:0000256" key="7">
    <source>
        <dbReference type="ARBA" id="ARBA00022723"/>
    </source>
</evidence>
<evidence type="ECO:0000256" key="2">
    <source>
        <dbReference type="ARBA" id="ARBA00002933"/>
    </source>
</evidence>
<evidence type="ECO:0000256" key="9">
    <source>
        <dbReference type="ARBA" id="ARBA00022801"/>
    </source>
</evidence>
<dbReference type="InterPro" id="IPR003265">
    <property type="entry name" value="HhH-GPD_domain"/>
</dbReference>
<dbReference type="RefSeq" id="WP_035887061.1">
    <property type="nucleotide sequence ID" value="NZ_JNCF01000004.1"/>
</dbReference>
<comment type="similarity">
    <text evidence="3 14">Belongs to the Nth/MutY family.</text>
</comment>
<evidence type="ECO:0000256" key="8">
    <source>
        <dbReference type="ARBA" id="ARBA00022763"/>
    </source>
</evidence>
<dbReference type="InterPro" id="IPR000445">
    <property type="entry name" value="HhH_motif"/>
</dbReference>
<dbReference type="SUPFAM" id="SSF55811">
    <property type="entry name" value="Nudix"/>
    <property type="match status" value="1"/>
</dbReference>
<keyword evidence="7" id="KW-0479">Metal-binding</keyword>
<dbReference type="NCBIfam" id="TIGR01084">
    <property type="entry name" value="mutY"/>
    <property type="match status" value="1"/>
</dbReference>
<comment type="catalytic activity">
    <reaction evidence="1 14">
        <text>Hydrolyzes free adenine bases from 7,8-dihydro-8-oxoguanine:adenine mismatched double-stranded DNA, leaving an apurinic site.</text>
        <dbReference type="EC" id="3.2.2.31"/>
    </reaction>
</comment>
<dbReference type="GO" id="GO:0035485">
    <property type="term" value="F:adenine/guanine mispair binding"/>
    <property type="evidence" value="ECO:0007669"/>
    <property type="project" value="TreeGrafter"/>
</dbReference>
<organism evidence="16 17">
    <name type="scientific">Legionella norrlandica</name>
    <dbReference type="NCBI Taxonomy" id="1498499"/>
    <lineage>
        <taxon>Bacteria</taxon>
        <taxon>Pseudomonadati</taxon>
        <taxon>Pseudomonadota</taxon>
        <taxon>Gammaproteobacteria</taxon>
        <taxon>Legionellales</taxon>
        <taxon>Legionellaceae</taxon>
        <taxon>Legionella</taxon>
    </lineage>
</organism>
<keyword evidence="11" id="KW-0411">Iron-sulfur</keyword>
<proteinExistence type="inferred from homology"/>
<evidence type="ECO:0000259" key="15">
    <source>
        <dbReference type="SMART" id="SM00478"/>
    </source>
</evidence>
<dbReference type="PROSITE" id="PS01155">
    <property type="entry name" value="ENDONUCLEASE_III_2"/>
    <property type="match status" value="1"/>
</dbReference>
<dbReference type="InterPro" id="IPR004036">
    <property type="entry name" value="Endonuclease-III-like_CS2"/>
</dbReference>
<dbReference type="GO" id="GO:0051539">
    <property type="term" value="F:4 iron, 4 sulfur cluster binding"/>
    <property type="evidence" value="ECO:0007669"/>
    <property type="project" value="UniProtKB-UniRule"/>
</dbReference>
<name>A0A0A2STP9_9GAMM</name>
<keyword evidence="8 14" id="KW-0227">DNA damage</keyword>
<keyword evidence="9" id="KW-0378">Hydrolase</keyword>
<evidence type="ECO:0000256" key="13">
    <source>
        <dbReference type="ARBA" id="ARBA00023295"/>
    </source>
</evidence>
<dbReference type="Gene3D" id="3.90.79.10">
    <property type="entry name" value="Nucleoside Triphosphate Pyrophosphohydrolase"/>
    <property type="match status" value="1"/>
</dbReference>
<dbReference type="InterPro" id="IPR029119">
    <property type="entry name" value="MutY_C"/>
</dbReference>
<dbReference type="GO" id="GO:0032357">
    <property type="term" value="F:oxidized purine DNA binding"/>
    <property type="evidence" value="ECO:0007669"/>
    <property type="project" value="TreeGrafter"/>
</dbReference>
<dbReference type="InterPro" id="IPR044298">
    <property type="entry name" value="MIG/MutY"/>
</dbReference>
<keyword evidence="6" id="KW-0004">4Fe-4S</keyword>
<dbReference type="Gene3D" id="1.10.1670.10">
    <property type="entry name" value="Helix-hairpin-Helix base-excision DNA repair enzymes (C-terminal)"/>
    <property type="match status" value="1"/>
</dbReference>
<evidence type="ECO:0000256" key="12">
    <source>
        <dbReference type="ARBA" id="ARBA00023204"/>
    </source>
</evidence>
<dbReference type="CDD" id="cd00056">
    <property type="entry name" value="ENDO3c"/>
    <property type="match status" value="1"/>
</dbReference>
<dbReference type="GO" id="GO:0006298">
    <property type="term" value="P:mismatch repair"/>
    <property type="evidence" value="ECO:0007669"/>
    <property type="project" value="TreeGrafter"/>
</dbReference>
<evidence type="ECO:0000313" key="16">
    <source>
        <dbReference type="EMBL" id="KGP64137.1"/>
    </source>
</evidence>
<keyword evidence="10 14" id="KW-0408">Iron</keyword>
<evidence type="ECO:0000256" key="14">
    <source>
        <dbReference type="RuleBase" id="RU365096"/>
    </source>
</evidence>
<dbReference type="SMART" id="SM00478">
    <property type="entry name" value="ENDO3c"/>
    <property type="match status" value="1"/>
</dbReference>
<dbReference type="FunFam" id="1.10.340.30:FF:000002">
    <property type="entry name" value="Adenine DNA glycosylase"/>
    <property type="match status" value="1"/>
</dbReference>
<evidence type="ECO:0000256" key="11">
    <source>
        <dbReference type="ARBA" id="ARBA00023014"/>
    </source>
</evidence>
<evidence type="ECO:0000256" key="6">
    <source>
        <dbReference type="ARBA" id="ARBA00022485"/>
    </source>
</evidence>
<dbReference type="InterPro" id="IPR005760">
    <property type="entry name" value="A/G_AdeGlyc_MutY"/>
</dbReference>
<feature type="domain" description="HhH-GPD" evidence="15">
    <location>
        <begin position="43"/>
        <end position="194"/>
    </location>
</feature>
<evidence type="ECO:0000313" key="17">
    <source>
        <dbReference type="Proteomes" id="UP000054422"/>
    </source>
</evidence>
<comment type="function">
    <text evidence="2">Adenine glycosylase active on G-A mispairs. MutY also corrects error-prone DNA synthesis past GO lesions which are due to the oxidatively damaged form of guanine: 7,8-dihydro-8-oxoguanine (8-oxo-dGTP).</text>
</comment>
<gene>
    <name evidence="16" type="ORF">EP47_10035</name>
</gene>
<evidence type="ECO:0000256" key="1">
    <source>
        <dbReference type="ARBA" id="ARBA00000843"/>
    </source>
</evidence>
<protein>
    <recommendedName>
        <fullName evidence="5 14">Adenine DNA glycosylase</fullName>
        <ecNumber evidence="4 14">3.2.2.31</ecNumber>
    </recommendedName>
</protein>
<dbReference type="GO" id="GO:0000701">
    <property type="term" value="F:purine-specific mismatch base pair DNA N-glycosylase activity"/>
    <property type="evidence" value="ECO:0007669"/>
    <property type="project" value="UniProtKB-EC"/>
</dbReference>
<keyword evidence="17" id="KW-1185">Reference proteome</keyword>
<evidence type="ECO:0000256" key="4">
    <source>
        <dbReference type="ARBA" id="ARBA00012045"/>
    </source>
</evidence>
<dbReference type="Gene3D" id="1.10.340.30">
    <property type="entry name" value="Hypothetical protein, domain 2"/>
    <property type="match status" value="1"/>
</dbReference>
<dbReference type="Proteomes" id="UP000054422">
    <property type="component" value="Unassembled WGS sequence"/>
</dbReference>
<dbReference type="InterPro" id="IPR011257">
    <property type="entry name" value="DNA_glycosylase"/>
</dbReference>
<evidence type="ECO:0000256" key="3">
    <source>
        <dbReference type="ARBA" id="ARBA00008343"/>
    </source>
</evidence>
<dbReference type="Pfam" id="PF00633">
    <property type="entry name" value="HHH"/>
    <property type="match status" value="1"/>
</dbReference>
<keyword evidence="12" id="KW-0234">DNA repair</keyword>
<dbReference type="AlphaFoldDB" id="A0A0A2STP9"/>
<dbReference type="EMBL" id="JNCF01000004">
    <property type="protein sequence ID" value="KGP64137.1"/>
    <property type="molecule type" value="Genomic_DNA"/>
</dbReference>
<dbReference type="GO" id="GO:0034039">
    <property type="term" value="F:8-oxo-7,8-dihydroguanine DNA N-glycosylase activity"/>
    <property type="evidence" value="ECO:0007669"/>
    <property type="project" value="TreeGrafter"/>
</dbReference>
<dbReference type="GO" id="GO:0006284">
    <property type="term" value="P:base-excision repair"/>
    <property type="evidence" value="ECO:0007669"/>
    <property type="project" value="UniProtKB-UniRule"/>
</dbReference>
<dbReference type="Pfam" id="PF00730">
    <property type="entry name" value="HhH-GPD"/>
    <property type="match status" value="1"/>
</dbReference>
<evidence type="ECO:0000256" key="5">
    <source>
        <dbReference type="ARBA" id="ARBA00022023"/>
    </source>
</evidence>
<dbReference type="InterPro" id="IPR015797">
    <property type="entry name" value="NUDIX_hydrolase-like_dom_sf"/>
</dbReference>
<sequence>MSSSPLNHQFSQLLLDWYDLHGRKDLPWQSPRTPYRVWVSEIMLQQTQVQTVIPYFNRFIEHFPEIALVARAEEDEVLSLWSGLGYYSRARNLHKTAQIINEQYHGLFPEDLDALVQLPGIGASTAAAILSQAFNKPTAILDGNVKRVLSRYFLVDGWPEQAQVKKKLWDLAYSCMPEERCADYTQAIMDLGATRCTNKNPDCLHCPLQKHCLAFQKNEQLLYPTKKIKKQRPIFSQQLLVLHNEEGQIYLEKRPPTGLWGGLWCFPALDSEACPSQYIELHYKLKGEKPELITKFKHSFSHFHLEITALSIKIRKTNTNSLSSKLTVVNEVPEKKEFGSTVYRKSHEDSGSASTKHPTTIEFDKKSNIVSEAQGTWFRKEKLSSLGLAKPTTLILSKLYNWTTQYQ</sequence>
<dbReference type="STRING" id="1498499.EP47_10035"/>
<dbReference type="Pfam" id="PF14815">
    <property type="entry name" value="NUDIX_4"/>
    <property type="match status" value="1"/>
</dbReference>